<dbReference type="EMBL" id="JYDT01000181">
    <property type="protein sequence ID" value="KRY82286.1"/>
    <property type="molecule type" value="Genomic_DNA"/>
</dbReference>
<dbReference type="AlphaFoldDB" id="A0A0V1F8G6"/>
<gene>
    <name evidence="1" type="ORF">T4D_11788</name>
</gene>
<keyword evidence="2" id="KW-1185">Reference proteome</keyword>
<proteinExistence type="predicted"/>
<name>A0A0V1F8G6_TRIPS</name>
<accession>A0A0V1F8G6</accession>
<dbReference type="Proteomes" id="UP000054995">
    <property type="component" value="Unassembled WGS sequence"/>
</dbReference>
<sequence length="65" mass="7489">MHETEIQTSVTAINFTVVTGCKKVSREKQKKLFNLLRQPWWANFISRPDQNAVHFTSKLTTSGTH</sequence>
<reference evidence="1 2" key="1">
    <citation type="submission" date="2015-01" db="EMBL/GenBank/DDBJ databases">
        <title>Evolution of Trichinella species and genotypes.</title>
        <authorList>
            <person name="Korhonen P.K."/>
            <person name="Edoardo P."/>
            <person name="Giuseppe L.R."/>
            <person name="Gasser R.B."/>
        </authorList>
    </citation>
    <scope>NUCLEOTIDE SEQUENCE [LARGE SCALE GENOMIC DNA]</scope>
    <source>
        <strain evidence="1">ISS470</strain>
    </source>
</reference>
<organism evidence="1 2">
    <name type="scientific">Trichinella pseudospiralis</name>
    <name type="common">Parasitic roundworm</name>
    <dbReference type="NCBI Taxonomy" id="6337"/>
    <lineage>
        <taxon>Eukaryota</taxon>
        <taxon>Metazoa</taxon>
        <taxon>Ecdysozoa</taxon>
        <taxon>Nematoda</taxon>
        <taxon>Enoplea</taxon>
        <taxon>Dorylaimia</taxon>
        <taxon>Trichinellida</taxon>
        <taxon>Trichinellidae</taxon>
        <taxon>Trichinella</taxon>
    </lineage>
</organism>
<evidence type="ECO:0000313" key="2">
    <source>
        <dbReference type="Proteomes" id="UP000054995"/>
    </source>
</evidence>
<protein>
    <submittedName>
        <fullName evidence="1">Uncharacterized protein</fullName>
    </submittedName>
</protein>
<evidence type="ECO:0000313" key="1">
    <source>
        <dbReference type="EMBL" id="KRY82286.1"/>
    </source>
</evidence>
<comment type="caution">
    <text evidence="1">The sequence shown here is derived from an EMBL/GenBank/DDBJ whole genome shotgun (WGS) entry which is preliminary data.</text>
</comment>